<dbReference type="EMBL" id="JAAAUY010000028">
    <property type="protein sequence ID" value="KAF9337369.1"/>
    <property type="molecule type" value="Genomic_DNA"/>
</dbReference>
<name>A0A9P5SV16_9FUNG</name>
<dbReference type="PANTHER" id="PTHR13318">
    <property type="entry name" value="PARTNER OF PAIRED, ISOFORM B-RELATED"/>
    <property type="match status" value="1"/>
</dbReference>
<dbReference type="GO" id="GO:0019005">
    <property type="term" value="C:SCF ubiquitin ligase complex"/>
    <property type="evidence" value="ECO:0007669"/>
    <property type="project" value="TreeGrafter"/>
</dbReference>
<sequence>MSKPVPPAGGKQRPSPYPRPANPGQLSKKPPIPVAISRFNKPPSSPSISTSPPVEHVPVNDLVQAARKAFSDKDFASAFHLLTRALNVAPKDINLLDSRAACCEKLGRFNDALMDAKTMIQLHPQSPKAYLRAGKILRQQQNYKSCTRIYVAGAERCEKVGKEYEKEARILDPIERLPYELIVMVFDTLTFAQRCACMGVSKKWSSYLGSIKHFWLAIDLTKPTPPPAAYQKYLPPVAKADTNNRITNKTVLNLIKYAPPKKLRLGCAPQVTGALFSQLIRMRRAAALEQLSLRMNPKIYDQELSLFWSATPNLRSLDLHDSASMSDVAIISLLARCPLLEELDISECRITEACLMVQSPGHGALVHLKKLVFGRSLSAFAREGVEALVARFPNLETLDIRTLHPRGIQALESLARLRKLKHLYTEAIDTPSDESTALVVAKWVEGIPDLESLQLTYCKGVSDEVMRMIVLGHESQNPHATRRGWSHSLKFLNLSYSTYLTNEGLLLMATNPMPQLHTVILNCCGWLDESGLCQMLAGSGAGLCLFECARNGTISNNLMEQLVTSCPKIEVVNVSNSQVTGLGVMALVNKRGAELRYLNLDGCQQVSADAIERARAAVGDGSRISFLFPRSYR</sequence>
<dbReference type="Gene3D" id="3.80.10.10">
    <property type="entry name" value="Ribonuclease Inhibitor"/>
    <property type="match status" value="2"/>
</dbReference>
<dbReference type="InterPro" id="IPR006553">
    <property type="entry name" value="Leu-rich_rpt_Cys-con_subtyp"/>
</dbReference>
<keyword evidence="4" id="KW-1185">Reference proteome</keyword>
<dbReference type="SMART" id="SM00256">
    <property type="entry name" value="FBOX"/>
    <property type="match status" value="1"/>
</dbReference>
<evidence type="ECO:0000259" key="2">
    <source>
        <dbReference type="SMART" id="SM00256"/>
    </source>
</evidence>
<feature type="region of interest" description="Disordered" evidence="1">
    <location>
        <begin position="1"/>
        <end position="55"/>
    </location>
</feature>
<gene>
    <name evidence="3" type="ORF">BG006_004996</name>
</gene>
<dbReference type="SUPFAM" id="SSF81383">
    <property type="entry name" value="F-box domain"/>
    <property type="match status" value="1"/>
</dbReference>
<comment type="caution">
    <text evidence="3">The sequence shown here is derived from an EMBL/GenBank/DDBJ whole genome shotgun (WGS) entry which is preliminary data.</text>
</comment>
<dbReference type="Gene3D" id="1.20.1280.50">
    <property type="match status" value="1"/>
</dbReference>
<proteinExistence type="predicted"/>
<evidence type="ECO:0000313" key="3">
    <source>
        <dbReference type="EMBL" id="KAF9337369.1"/>
    </source>
</evidence>
<dbReference type="Pfam" id="PF00646">
    <property type="entry name" value="F-box"/>
    <property type="match status" value="1"/>
</dbReference>
<reference evidence="3" key="1">
    <citation type="journal article" date="2020" name="Fungal Divers.">
        <title>Resolving the Mortierellaceae phylogeny through synthesis of multi-gene phylogenetics and phylogenomics.</title>
        <authorList>
            <person name="Vandepol N."/>
            <person name="Liber J."/>
            <person name="Desiro A."/>
            <person name="Na H."/>
            <person name="Kennedy M."/>
            <person name="Barry K."/>
            <person name="Grigoriev I.V."/>
            <person name="Miller A.N."/>
            <person name="O'Donnell K."/>
            <person name="Stajich J.E."/>
            <person name="Bonito G."/>
        </authorList>
    </citation>
    <scope>NUCLEOTIDE SEQUENCE</scope>
    <source>
        <strain evidence="3">NVP1</strain>
    </source>
</reference>
<dbReference type="AlphaFoldDB" id="A0A9P5SV16"/>
<dbReference type="Gene3D" id="1.25.40.10">
    <property type="entry name" value="Tetratricopeptide repeat domain"/>
    <property type="match status" value="1"/>
</dbReference>
<dbReference type="InterPro" id="IPR011990">
    <property type="entry name" value="TPR-like_helical_dom_sf"/>
</dbReference>
<dbReference type="SUPFAM" id="SSF48452">
    <property type="entry name" value="TPR-like"/>
    <property type="match status" value="1"/>
</dbReference>
<dbReference type="InterPro" id="IPR019734">
    <property type="entry name" value="TPR_rpt"/>
</dbReference>
<dbReference type="SMART" id="SM00028">
    <property type="entry name" value="TPR"/>
    <property type="match status" value="3"/>
</dbReference>
<dbReference type="GO" id="GO:0031146">
    <property type="term" value="P:SCF-dependent proteasomal ubiquitin-dependent protein catabolic process"/>
    <property type="evidence" value="ECO:0007669"/>
    <property type="project" value="TreeGrafter"/>
</dbReference>
<dbReference type="InterPro" id="IPR036047">
    <property type="entry name" value="F-box-like_dom_sf"/>
</dbReference>
<accession>A0A9P5SV16</accession>
<protein>
    <recommendedName>
        <fullName evidence="2">F-box domain-containing protein</fullName>
    </recommendedName>
</protein>
<dbReference type="SMART" id="SM00367">
    <property type="entry name" value="LRR_CC"/>
    <property type="match status" value="8"/>
</dbReference>
<dbReference type="SUPFAM" id="SSF52047">
    <property type="entry name" value="RNI-like"/>
    <property type="match status" value="1"/>
</dbReference>
<feature type="domain" description="F-box" evidence="2">
    <location>
        <begin position="177"/>
        <end position="217"/>
    </location>
</feature>
<evidence type="ECO:0000313" key="4">
    <source>
        <dbReference type="Proteomes" id="UP000696485"/>
    </source>
</evidence>
<dbReference type="Proteomes" id="UP000696485">
    <property type="component" value="Unassembled WGS sequence"/>
</dbReference>
<dbReference type="InterPro" id="IPR032675">
    <property type="entry name" value="LRR_dom_sf"/>
</dbReference>
<evidence type="ECO:0000256" key="1">
    <source>
        <dbReference type="SAM" id="MobiDB-lite"/>
    </source>
</evidence>
<dbReference type="InterPro" id="IPR001810">
    <property type="entry name" value="F-box_dom"/>
</dbReference>
<organism evidence="3 4">
    <name type="scientific">Podila minutissima</name>
    <dbReference type="NCBI Taxonomy" id="64525"/>
    <lineage>
        <taxon>Eukaryota</taxon>
        <taxon>Fungi</taxon>
        <taxon>Fungi incertae sedis</taxon>
        <taxon>Mucoromycota</taxon>
        <taxon>Mortierellomycotina</taxon>
        <taxon>Mortierellomycetes</taxon>
        <taxon>Mortierellales</taxon>
        <taxon>Mortierellaceae</taxon>
        <taxon>Podila</taxon>
    </lineage>
</organism>